<feature type="compositionally biased region" description="Basic and acidic residues" evidence="3">
    <location>
        <begin position="352"/>
        <end position="366"/>
    </location>
</feature>
<keyword evidence="2" id="KW-0812">Transmembrane</keyword>
<keyword evidence="2" id="KW-0862">Zinc</keyword>
<evidence type="ECO:0000313" key="6">
    <source>
        <dbReference type="Proteomes" id="UP001432322"/>
    </source>
</evidence>
<proteinExistence type="inferred from homology"/>
<protein>
    <recommendedName>
        <fullName evidence="2">Endoplasmic reticulum junction formation protein lunapark</fullName>
    </recommendedName>
</protein>
<feature type="non-terminal residue" evidence="5">
    <location>
        <position position="1"/>
    </location>
</feature>
<organism evidence="5 6">
    <name type="scientific">Pristionchus fissidentatus</name>
    <dbReference type="NCBI Taxonomy" id="1538716"/>
    <lineage>
        <taxon>Eukaryota</taxon>
        <taxon>Metazoa</taxon>
        <taxon>Ecdysozoa</taxon>
        <taxon>Nematoda</taxon>
        <taxon>Chromadorea</taxon>
        <taxon>Rhabditida</taxon>
        <taxon>Rhabditina</taxon>
        <taxon>Diplogasteromorpha</taxon>
        <taxon>Diplogasteroidea</taxon>
        <taxon>Neodiplogasteridae</taxon>
        <taxon>Pristionchus</taxon>
    </lineage>
</organism>
<feature type="compositionally biased region" description="Polar residues" evidence="3">
    <location>
        <begin position="311"/>
        <end position="332"/>
    </location>
</feature>
<feature type="region of interest" description="Disordered" evidence="3">
    <location>
        <begin position="150"/>
        <end position="191"/>
    </location>
</feature>
<comment type="subcellular location">
    <subcellularLocation>
        <location evidence="2">Endoplasmic reticulum membrane</location>
        <topology evidence="2">Multi-pass membrane protein</topology>
    </subcellularLocation>
</comment>
<comment type="caution">
    <text evidence="5">The sequence shown here is derived from an EMBL/GenBank/DDBJ whole genome shotgun (WGS) entry which is preliminary data.</text>
</comment>
<dbReference type="EMBL" id="BTSY01000007">
    <property type="protein sequence ID" value="GMT36937.1"/>
    <property type="molecule type" value="Genomic_DNA"/>
</dbReference>
<feature type="domain" description="Lunapark zinc ribbon" evidence="4">
    <location>
        <begin position="252"/>
        <end position="301"/>
    </location>
</feature>
<dbReference type="GO" id="GO:1903373">
    <property type="term" value="P:positive regulation of endoplasmic reticulum tubular network organization"/>
    <property type="evidence" value="ECO:0007669"/>
    <property type="project" value="UniProtKB-UniRule"/>
</dbReference>
<evidence type="ECO:0000256" key="2">
    <source>
        <dbReference type="RuleBase" id="RU367073"/>
    </source>
</evidence>
<feature type="compositionally biased region" description="Basic and acidic residues" evidence="3">
    <location>
        <begin position="336"/>
        <end position="345"/>
    </location>
</feature>
<keyword evidence="2" id="KW-0479">Metal-binding</keyword>
<dbReference type="Proteomes" id="UP001432322">
    <property type="component" value="Unassembled WGS sequence"/>
</dbReference>
<keyword evidence="2" id="KW-0472">Membrane</keyword>
<gene>
    <name evidence="5" type="ORF">PFISCL1PPCAC_28234</name>
</gene>
<dbReference type="GO" id="GO:0008270">
    <property type="term" value="F:zinc ion binding"/>
    <property type="evidence" value="ECO:0007669"/>
    <property type="project" value="UniProtKB-KW"/>
</dbReference>
<accession>A0AAV5WXL3</accession>
<feature type="region of interest" description="Disordered" evidence="3">
    <location>
        <begin position="311"/>
        <end position="377"/>
    </location>
</feature>
<evidence type="ECO:0000313" key="5">
    <source>
        <dbReference type="EMBL" id="GMT36937.1"/>
    </source>
</evidence>
<reference evidence="5" key="1">
    <citation type="submission" date="2023-10" db="EMBL/GenBank/DDBJ databases">
        <title>Genome assembly of Pristionchus species.</title>
        <authorList>
            <person name="Yoshida K."/>
            <person name="Sommer R.J."/>
        </authorList>
    </citation>
    <scope>NUCLEOTIDE SEQUENCE</scope>
    <source>
        <strain evidence="5">RS5133</strain>
    </source>
</reference>
<comment type="domain">
    <text evidence="2">The C4-type zinc finger motif is necessary both for its ER three-way tubular junction localization and formation.</text>
</comment>
<evidence type="ECO:0000256" key="1">
    <source>
        <dbReference type="ARBA" id="ARBA00009940"/>
    </source>
</evidence>
<dbReference type="InterPro" id="IPR040115">
    <property type="entry name" value="Lnp"/>
</dbReference>
<sequence>SYFRLYAMGSWFSRRKPVSEELESLSAQMKEFRRDIEIMNRTRRNALWYLSLLIFVVSSSSVGYLIATIADRTQQVIYSSCSLVGGIVVIIFTRRLINIFFDFRVRRKHAYLDELITKKKKLLDNVKETETFKVAKEILAKYDEDFVDESKLQRDPRTMQRGQMPMPQQRPQSIQPVQTQQQHRPHMTPPQQVRKRMVAGLPPQHQQQLPQQGPSNLPPGEAIPFPMAMHVQDRPHSIKPIRPFAQEAKSGMEKVVDYFFGDGPNSRLALICNQCHCHNGMAFPGEFEYLAYICYMCGHFNPARKMRNASGPGSISGLSTPMISRQPSTRSLLTMRMDEESVKEEKEDEVEKETSETEKKDEEHNTSSENDTDQEKL</sequence>
<comment type="function">
    <text evidence="2">Plays a role in determining ER morphology.</text>
</comment>
<evidence type="ECO:0000256" key="3">
    <source>
        <dbReference type="SAM" id="MobiDB-lite"/>
    </source>
</evidence>
<keyword evidence="2" id="KW-1133">Transmembrane helix</keyword>
<feature type="compositionally biased region" description="Low complexity" evidence="3">
    <location>
        <begin position="159"/>
        <end position="182"/>
    </location>
</feature>
<feature type="transmembrane region" description="Helical" evidence="2">
    <location>
        <begin position="76"/>
        <end position="97"/>
    </location>
</feature>
<name>A0AAV5WXL3_9BILA</name>
<keyword evidence="6" id="KW-1185">Reference proteome</keyword>
<dbReference type="PANTHER" id="PTHR22166">
    <property type="entry name" value="ENDOPLASMIC RETICULUM JUNCTION FORMATION PROTEIN LUNAPARK"/>
    <property type="match status" value="1"/>
</dbReference>
<keyword evidence="2" id="KW-0256">Endoplasmic reticulum</keyword>
<dbReference type="InterPro" id="IPR019273">
    <property type="entry name" value="Lunapark_Znf"/>
</dbReference>
<comment type="similarity">
    <text evidence="1 2">Belongs to the lunapark family.</text>
</comment>
<keyword evidence="2" id="KW-0863">Zinc-finger</keyword>
<dbReference type="GO" id="GO:0071788">
    <property type="term" value="P:endoplasmic reticulum tubular network maintenance"/>
    <property type="evidence" value="ECO:0007669"/>
    <property type="project" value="UniProtKB-UniRule"/>
</dbReference>
<feature type="transmembrane region" description="Helical" evidence="2">
    <location>
        <begin position="46"/>
        <end position="70"/>
    </location>
</feature>
<dbReference type="GO" id="GO:0098826">
    <property type="term" value="C:endoplasmic reticulum tubular network membrane"/>
    <property type="evidence" value="ECO:0007669"/>
    <property type="project" value="UniProtKB-UniRule"/>
</dbReference>
<dbReference type="Pfam" id="PF10058">
    <property type="entry name" value="Zn_ribbon_10"/>
    <property type="match status" value="1"/>
</dbReference>
<dbReference type="AlphaFoldDB" id="A0AAV5WXL3"/>
<evidence type="ECO:0000259" key="4">
    <source>
        <dbReference type="Pfam" id="PF10058"/>
    </source>
</evidence>
<dbReference type="PANTHER" id="PTHR22166:SF12">
    <property type="entry name" value="ENDOPLASMIC RETICULUM JUNCTION FORMATION PROTEIN LUNAPARK"/>
    <property type="match status" value="1"/>
</dbReference>